<dbReference type="EnsemblPlants" id="MELO3C030153.2.1">
    <property type="protein sequence ID" value="MELO3C030153.2.1"/>
    <property type="gene ID" value="MELO3C030153.2"/>
</dbReference>
<dbReference type="AlphaFoldDB" id="A0A9I9E864"/>
<name>A0A9I9E864_CUCME</name>
<protein>
    <submittedName>
        <fullName evidence="1">Uncharacterized protein</fullName>
    </submittedName>
</protein>
<organism evidence="1">
    <name type="scientific">Cucumis melo</name>
    <name type="common">Muskmelon</name>
    <dbReference type="NCBI Taxonomy" id="3656"/>
    <lineage>
        <taxon>Eukaryota</taxon>
        <taxon>Viridiplantae</taxon>
        <taxon>Streptophyta</taxon>
        <taxon>Embryophyta</taxon>
        <taxon>Tracheophyta</taxon>
        <taxon>Spermatophyta</taxon>
        <taxon>Magnoliopsida</taxon>
        <taxon>eudicotyledons</taxon>
        <taxon>Gunneridae</taxon>
        <taxon>Pentapetalae</taxon>
        <taxon>rosids</taxon>
        <taxon>fabids</taxon>
        <taxon>Cucurbitales</taxon>
        <taxon>Cucurbitaceae</taxon>
        <taxon>Benincaseae</taxon>
        <taxon>Cucumis</taxon>
    </lineage>
</organism>
<sequence>MKKVGANSDIHLVLFDEENRAVGFHSKSGSLWFVLHTLKRSCARDSGSGSVSKRSTRSHHEPYRYGFLMSLDNDVKIIHDEEPLNKGEQPLSAFAILARLSRCKYKKLSDDLYQIILNVLLPINEGEYGGNGSLSLVLSSHLKLKRREKMDDVRVDVDRKPHTIKASKKMQQRCSDVLTKLCFLFTFERGGNTGVLISIEFRINKMRFLDFSKALIWTSHIPKFRVSEGLHCEKVNDKINVEKFTKEVLSKACSSKDYKKYLLSSFLQGKPHR</sequence>
<accession>A0A9I9E864</accession>
<dbReference type="Gramene" id="MELO3C030153.2.1">
    <property type="protein sequence ID" value="MELO3C030153.2.1"/>
    <property type="gene ID" value="MELO3C030153.2"/>
</dbReference>
<proteinExistence type="predicted"/>
<reference evidence="1" key="1">
    <citation type="submission" date="2023-03" db="UniProtKB">
        <authorList>
            <consortium name="EnsemblPlants"/>
        </authorList>
    </citation>
    <scope>IDENTIFICATION</scope>
</reference>
<evidence type="ECO:0000313" key="1">
    <source>
        <dbReference type="EnsemblPlants" id="MELO3C030153.2.1"/>
    </source>
</evidence>